<proteinExistence type="predicted"/>
<accession>A0ABQ9UBL7</accession>
<dbReference type="Proteomes" id="UP001266305">
    <property type="component" value="Unassembled WGS sequence"/>
</dbReference>
<keyword evidence="2" id="KW-1185">Reference proteome</keyword>
<sequence length="153" mass="16816">MQEKHSGLEDGSELVWMPVVYSSSQIDGLTAERPGLEKLHGTVRDASLQKYLAFMQTLHSTYGFLFISCSKMYLSPQVLPWTAPCSALTYSMGLFTAGCYLSLQRSNLQIHITGSDHSLPLQFCISLSAGHLYLQNLPSSTGFFNLNVAALSC</sequence>
<protein>
    <submittedName>
        <fullName evidence="1">Uncharacterized protein</fullName>
    </submittedName>
</protein>
<evidence type="ECO:0000313" key="2">
    <source>
        <dbReference type="Proteomes" id="UP001266305"/>
    </source>
</evidence>
<comment type="caution">
    <text evidence="1">The sequence shown here is derived from an EMBL/GenBank/DDBJ whole genome shotgun (WGS) entry which is preliminary data.</text>
</comment>
<name>A0ABQ9UBL7_SAGOE</name>
<dbReference type="EMBL" id="JASSZA010000014">
    <property type="protein sequence ID" value="KAK2094457.1"/>
    <property type="molecule type" value="Genomic_DNA"/>
</dbReference>
<reference evidence="1 2" key="1">
    <citation type="submission" date="2023-05" db="EMBL/GenBank/DDBJ databases">
        <title>B98-5 Cell Line De Novo Hybrid Assembly: An Optical Mapping Approach.</title>
        <authorList>
            <person name="Kananen K."/>
            <person name="Auerbach J.A."/>
            <person name="Kautto E."/>
            <person name="Blachly J.S."/>
        </authorList>
    </citation>
    <scope>NUCLEOTIDE SEQUENCE [LARGE SCALE GENOMIC DNA]</scope>
    <source>
        <strain evidence="1">B95-8</strain>
        <tissue evidence="1">Cell line</tissue>
    </source>
</reference>
<organism evidence="1 2">
    <name type="scientific">Saguinus oedipus</name>
    <name type="common">Cotton-top tamarin</name>
    <name type="synonym">Oedipomidas oedipus</name>
    <dbReference type="NCBI Taxonomy" id="9490"/>
    <lineage>
        <taxon>Eukaryota</taxon>
        <taxon>Metazoa</taxon>
        <taxon>Chordata</taxon>
        <taxon>Craniata</taxon>
        <taxon>Vertebrata</taxon>
        <taxon>Euteleostomi</taxon>
        <taxon>Mammalia</taxon>
        <taxon>Eutheria</taxon>
        <taxon>Euarchontoglires</taxon>
        <taxon>Primates</taxon>
        <taxon>Haplorrhini</taxon>
        <taxon>Platyrrhini</taxon>
        <taxon>Cebidae</taxon>
        <taxon>Callitrichinae</taxon>
        <taxon>Saguinus</taxon>
    </lineage>
</organism>
<gene>
    <name evidence="1" type="ORF">P7K49_028195</name>
</gene>
<evidence type="ECO:0000313" key="1">
    <source>
        <dbReference type="EMBL" id="KAK2094457.1"/>
    </source>
</evidence>